<protein>
    <recommendedName>
        <fullName evidence="6">Thioredoxin domain-containing protein</fullName>
    </recommendedName>
</protein>
<feature type="binding site" evidence="2">
    <location>
        <position position="159"/>
    </location>
    <ligand>
        <name>Cu cation</name>
        <dbReference type="ChEBI" id="CHEBI:23378"/>
    </ligand>
</feature>
<keyword evidence="5" id="KW-1185">Reference proteome</keyword>
<dbReference type="PANTHER" id="PTHR12151:SF25">
    <property type="entry name" value="LINALOOL DEHYDRATASE_ISOMERASE DOMAIN-CONTAINING PROTEIN"/>
    <property type="match status" value="1"/>
</dbReference>
<evidence type="ECO:0000256" key="1">
    <source>
        <dbReference type="ARBA" id="ARBA00010996"/>
    </source>
</evidence>
<feature type="binding site" evidence="2">
    <location>
        <position position="71"/>
    </location>
    <ligand>
        <name>Cu cation</name>
        <dbReference type="ChEBI" id="CHEBI:23378"/>
    </ligand>
</feature>
<comment type="similarity">
    <text evidence="1">Belongs to the SCO1/2 family.</text>
</comment>
<name>A0A166UES4_9GAMM</name>
<dbReference type="PROSITE" id="PS51257">
    <property type="entry name" value="PROKAR_LIPOPROTEIN"/>
    <property type="match status" value="1"/>
</dbReference>
<evidence type="ECO:0000313" key="4">
    <source>
        <dbReference type="EMBL" id="KZN29945.1"/>
    </source>
</evidence>
<dbReference type="GO" id="GO:0046872">
    <property type="term" value="F:metal ion binding"/>
    <property type="evidence" value="ECO:0007669"/>
    <property type="project" value="UniProtKB-KW"/>
</dbReference>
<dbReference type="RefSeq" id="WP_063359168.1">
    <property type="nucleotide sequence ID" value="NZ_AQHB01000038.1"/>
</dbReference>
<gene>
    <name evidence="4" type="ORF">N475_24775</name>
</gene>
<dbReference type="SUPFAM" id="SSF52833">
    <property type="entry name" value="Thioredoxin-like"/>
    <property type="match status" value="1"/>
</dbReference>
<comment type="caution">
    <text evidence="4">The sequence shown here is derived from an EMBL/GenBank/DDBJ whole genome shotgun (WGS) entry which is preliminary data.</text>
</comment>
<keyword evidence="2" id="KW-0186">Copper</keyword>
<feature type="binding site" evidence="2">
    <location>
        <position position="75"/>
    </location>
    <ligand>
        <name>Cu cation</name>
        <dbReference type="ChEBI" id="CHEBI:23378"/>
    </ligand>
</feature>
<dbReference type="CDD" id="cd02968">
    <property type="entry name" value="SCO"/>
    <property type="match status" value="1"/>
</dbReference>
<dbReference type="Gene3D" id="3.40.30.10">
    <property type="entry name" value="Glutaredoxin"/>
    <property type="match status" value="1"/>
</dbReference>
<evidence type="ECO:0008006" key="6">
    <source>
        <dbReference type="Google" id="ProtNLM"/>
    </source>
</evidence>
<dbReference type="Proteomes" id="UP000076643">
    <property type="component" value="Unassembled WGS sequence"/>
</dbReference>
<dbReference type="EMBL" id="AUYB01000151">
    <property type="protein sequence ID" value="KZN29945.1"/>
    <property type="molecule type" value="Genomic_DNA"/>
</dbReference>
<evidence type="ECO:0000313" key="5">
    <source>
        <dbReference type="Proteomes" id="UP000076643"/>
    </source>
</evidence>
<dbReference type="Pfam" id="PF02630">
    <property type="entry name" value="SCO1-SenC"/>
    <property type="match status" value="1"/>
</dbReference>
<keyword evidence="3" id="KW-1015">Disulfide bond</keyword>
<reference evidence="4 5" key="1">
    <citation type="submission" date="2013-07" db="EMBL/GenBank/DDBJ databases">
        <title>Comparative Genomic and Metabolomic Analysis of Twelve Strains of Pseudoalteromonas luteoviolacea.</title>
        <authorList>
            <person name="Vynne N.G."/>
            <person name="Mansson M."/>
            <person name="Gram L."/>
        </authorList>
    </citation>
    <scope>NUCLEOTIDE SEQUENCE [LARGE SCALE GENOMIC DNA]</scope>
    <source>
        <strain evidence="4 5">DSM 6061</strain>
    </source>
</reference>
<feature type="disulfide bond" description="Redox-active" evidence="3">
    <location>
        <begin position="71"/>
        <end position="75"/>
    </location>
</feature>
<dbReference type="PANTHER" id="PTHR12151">
    <property type="entry name" value="ELECTRON TRANSPORT PROTIN SCO1/SENC FAMILY MEMBER"/>
    <property type="match status" value="1"/>
</dbReference>
<evidence type="ECO:0000256" key="3">
    <source>
        <dbReference type="PIRSR" id="PIRSR603782-2"/>
    </source>
</evidence>
<keyword evidence="2" id="KW-0479">Metal-binding</keyword>
<dbReference type="InterPro" id="IPR003782">
    <property type="entry name" value="SCO1/SenC"/>
</dbReference>
<dbReference type="InterPro" id="IPR036249">
    <property type="entry name" value="Thioredoxin-like_sf"/>
</dbReference>
<proteinExistence type="inferred from homology"/>
<accession>A0A166UES4</accession>
<dbReference type="PATRIC" id="fig|1365250.3.peg.4965"/>
<dbReference type="AlphaFoldDB" id="A0A166UES4"/>
<evidence type="ECO:0000256" key="2">
    <source>
        <dbReference type="PIRSR" id="PIRSR603782-1"/>
    </source>
</evidence>
<sequence>MRLTLMFISLGILLSILTACKSDEIVSELTVHYPKPKELKSFELLDQHERVVTNQDLAGRWNLLFLGYTSCPDICPMTLSKLTHINTKISQLADSQVWFISVDPNRDTSVKRRAYIDYFDNSFIAATQQHKQLFPFVRDIGLIYAINDDGSGGDYFVDHSASIALINPQGKLEAIFKPEFKHGEVPNINADKMVRDFRIILEKSK</sequence>
<organism evidence="4 5">
    <name type="scientific">Pseudoalteromonas luteoviolacea DSM 6061</name>
    <dbReference type="NCBI Taxonomy" id="1365250"/>
    <lineage>
        <taxon>Bacteria</taxon>
        <taxon>Pseudomonadati</taxon>
        <taxon>Pseudomonadota</taxon>
        <taxon>Gammaproteobacteria</taxon>
        <taxon>Alteromonadales</taxon>
        <taxon>Pseudoalteromonadaceae</taxon>
        <taxon>Pseudoalteromonas</taxon>
    </lineage>
</organism>